<feature type="region of interest" description="Disordered" evidence="2">
    <location>
        <begin position="166"/>
        <end position="193"/>
    </location>
</feature>
<proteinExistence type="predicted"/>
<evidence type="ECO:0000313" key="4">
    <source>
        <dbReference type="EMBL" id="WNC14154.1"/>
    </source>
</evidence>
<dbReference type="RefSeq" id="WP_310766098.1">
    <property type="nucleotide sequence ID" value="NZ_CP134050.1"/>
</dbReference>
<sequence>MPTLTFVFTGGLQTFAVPPCVTSLTIRAVGARGGDSGAQGNFGRGASIQGNFPVTSGEILTILVGGAGGDSPLTGAGGGGGSFVWRTTAPASLANLLIAAGGGGGTTVNPGVDASATSPNGGNAAGNPGGGAGGAAGTGGGAGSGLGGGGGAGIIGNGGSSGGTGGTAIDLGGSGGAGSPIGEPGGFGGGGGSSVGAGGGGGFSGGGGGSGTISGNLGGGGGGGGSFNGGSNPINLPGVGTGNGEVVITYDFAFGPPTIICPTGINATAAPGSDSATVTYSVLATSPGCGIISISCAPLGMTQTFPALPVAITTETGNFPLGTTIVTCTATDVAGRSASCTFSVTVATAVIPTIPPPIPNNLQPECVRVQKVYDWVIAASREQSKIPLPDDCRRLVDAAISAGQDITLQCGETAVPSAFLPDPRLSRLPSFSCRVAGIRRETLLVAGAAVRVGIVRFQFGATLLVSVFADGTLLCDFPADIQFDDEVALCLPEPLDESNIVCRITAVECSPRADVMLGGMVDLEILVCKELRVEAELILEVLGKFCSPRPANIPVPSPTASVSCTPILFPPHCPAIFP</sequence>
<keyword evidence="5" id="KW-1185">Reference proteome</keyword>
<gene>
    <name evidence="4" type="ORF">RGB73_26305</name>
</gene>
<dbReference type="InterPro" id="IPR043555">
    <property type="entry name" value="SRPX-like"/>
</dbReference>
<accession>A0ABY9T230</accession>
<protein>
    <submittedName>
        <fullName evidence="4">HYR domain-containing protein</fullName>
    </submittedName>
</protein>
<feature type="compositionally biased region" description="Gly residues" evidence="2">
    <location>
        <begin position="123"/>
        <end position="136"/>
    </location>
</feature>
<evidence type="ECO:0000256" key="1">
    <source>
        <dbReference type="ARBA" id="ARBA00022737"/>
    </source>
</evidence>
<name>A0ABY9T230_BREBE</name>
<feature type="domain" description="HYR" evidence="3">
    <location>
        <begin position="252"/>
        <end position="348"/>
    </location>
</feature>
<dbReference type="InterPro" id="IPR003410">
    <property type="entry name" value="HYR_dom"/>
</dbReference>
<dbReference type="EMBL" id="CP134050">
    <property type="protein sequence ID" value="WNC14154.1"/>
    <property type="molecule type" value="Genomic_DNA"/>
</dbReference>
<organism evidence="4 5">
    <name type="scientific">Brevibacillus brevis</name>
    <name type="common">Bacillus brevis</name>
    <dbReference type="NCBI Taxonomy" id="1393"/>
    <lineage>
        <taxon>Bacteria</taxon>
        <taxon>Bacillati</taxon>
        <taxon>Bacillota</taxon>
        <taxon>Bacilli</taxon>
        <taxon>Bacillales</taxon>
        <taxon>Paenibacillaceae</taxon>
        <taxon>Brevibacillus</taxon>
    </lineage>
</organism>
<dbReference type="PROSITE" id="PS50825">
    <property type="entry name" value="HYR"/>
    <property type="match status" value="1"/>
</dbReference>
<evidence type="ECO:0000259" key="3">
    <source>
        <dbReference type="PROSITE" id="PS50825"/>
    </source>
</evidence>
<evidence type="ECO:0000256" key="2">
    <source>
        <dbReference type="SAM" id="MobiDB-lite"/>
    </source>
</evidence>
<feature type="region of interest" description="Disordered" evidence="2">
    <location>
        <begin position="110"/>
        <end position="136"/>
    </location>
</feature>
<reference evidence="4 5" key="1">
    <citation type="submission" date="2023-09" db="EMBL/GenBank/DDBJ databases">
        <title>Complete Genome and Methylome dissection of Bacillus brevis NEB573 original source of BbsI restriction endonuclease.</title>
        <authorList>
            <person name="Fomenkov A."/>
            <person name="Roberts R.D."/>
        </authorList>
    </citation>
    <scope>NUCLEOTIDE SEQUENCE [LARGE SCALE GENOMIC DNA]</scope>
    <source>
        <strain evidence="4 5">NEB573</strain>
    </source>
</reference>
<dbReference type="PANTHER" id="PTHR46343:SF2">
    <property type="entry name" value="SUSHI_VON WILLEBRAND FACTOR TYPE A_EGF_PENTRAXIN DOMAIN-CONTAINING 1"/>
    <property type="match status" value="1"/>
</dbReference>
<keyword evidence="1" id="KW-0677">Repeat</keyword>
<dbReference type="Proteomes" id="UP001256827">
    <property type="component" value="Chromosome"/>
</dbReference>
<evidence type="ECO:0000313" key="5">
    <source>
        <dbReference type="Proteomes" id="UP001256827"/>
    </source>
</evidence>
<dbReference type="Pfam" id="PF02494">
    <property type="entry name" value="HYR"/>
    <property type="match status" value="1"/>
</dbReference>
<dbReference type="PRINTS" id="PR01228">
    <property type="entry name" value="EGGSHELL"/>
</dbReference>
<dbReference type="PANTHER" id="PTHR46343">
    <property type="entry name" value="HYR DOMAIN-CONTAINING PROTEIN"/>
    <property type="match status" value="1"/>
</dbReference>